<comment type="caution">
    <text evidence="1">The sequence shown here is derived from an EMBL/GenBank/DDBJ whole genome shotgun (WGS) entry which is preliminary data.</text>
</comment>
<sequence>MNEAELNLHLTEIQENKLSALLYDHKEGFASDKALLGAIIGHEFDIILNIERPYPPLLRRPAFPALPKSREFLEIPIKELVDLGVIRNIGHDEDVEITPPVIVAWPNGQYRRVGDFRALKPYTVPDMYPIHKIKIALTQIFQAV</sequence>
<dbReference type="Proteomes" id="UP000765509">
    <property type="component" value="Unassembled WGS sequence"/>
</dbReference>
<name>A0A9Q3GD19_9BASI</name>
<evidence type="ECO:0000313" key="2">
    <source>
        <dbReference type="Proteomes" id="UP000765509"/>
    </source>
</evidence>
<dbReference type="SUPFAM" id="SSF56672">
    <property type="entry name" value="DNA/RNA polymerases"/>
    <property type="match status" value="1"/>
</dbReference>
<organism evidence="1 2">
    <name type="scientific">Austropuccinia psidii MF-1</name>
    <dbReference type="NCBI Taxonomy" id="1389203"/>
    <lineage>
        <taxon>Eukaryota</taxon>
        <taxon>Fungi</taxon>
        <taxon>Dikarya</taxon>
        <taxon>Basidiomycota</taxon>
        <taxon>Pucciniomycotina</taxon>
        <taxon>Pucciniomycetes</taxon>
        <taxon>Pucciniales</taxon>
        <taxon>Sphaerophragmiaceae</taxon>
        <taxon>Austropuccinia</taxon>
    </lineage>
</organism>
<accession>A0A9Q3GD19</accession>
<dbReference type="InterPro" id="IPR043502">
    <property type="entry name" value="DNA/RNA_pol_sf"/>
</dbReference>
<dbReference type="AlphaFoldDB" id="A0A9Q3GD19"/>
<evidence type="ECO:0000313" key="1">
    <source>
        <dbReference type="EMBL" id="MBW0462924.1"/>
    </source>
</evidence>
<dbReference type="Gene3D" id="3.30.70.270">
    <property type="match status" value="1"/>
</dbReference>
<dbReference type="OrthoDB" id="5920460at2759"/>
<dbReference type="Gene3D" id="3.10.10.10">
    <property type="entry name" value="HIV Type 1 Reverse Transcriptase, subunit A, domain 1"/>
    <property type="match status" value="1"/>
</dbReference>
<dbReference type="EMBL" id="AVOT02000450">
    <property type="protein sequence ID" value="MBW0462924.1"/>
    <property type="molecule type" value="Genomic_DNA"/>
</dbReference>
<protein>
    <submittedName>
        <fullName evidence="1">Uncharacterized protein</fullName>
    </submittedName>
</protein>
<gene>
    <name evidence="1" type="ORF">O181_002639</name>
</gene>
<reference evidence="1" key="1">
    <citation type="submission" date="2021-03" db="EMBL/GenBank/DDBJ databases">
        <title>Draft genome sequence of rust myrtle Austropuccinia psidii MF-1, a brazilian biotype.</title>
        <authorList>
            <person name="Quecine M.C."/>
            <person name="Pachon D.M.R."/>
            <person name="Bonatelli M.L."/>
            <person name="Correr F.H."/>
            <person name="Franceschini L.M."/>
            <person name="Leite T.F."/>
            <person name="Margarido G.R.A."/>
            <person name="Almeida C.A."/>
            <person name="Ferrarezi J.A."/>
            <person name="Labate C.A."/>
        </authorList>
    </citation>
    <scope>NUCLEOTIDE SEQUENCE</scope>
    <source>
        <strain evidence="1">MF-1</strain>
    </source>
</reference>
<proteinExistence type="predicted"/>
<dbReference type="InterPro" id="IPR043128">
    <property type="entry name" value="Rev_trsase/Diguanyl_cyclase"/>
</dbReference>
<keyword evidence="2" id="KW-1185">Reference proteome</keyword>